<keyword evidence="1" id="KW-0732">Signal</keyword>
<protein>
    <submittedName>
        <fullName evidence="2">Uncharacterized protein</fullName>
    </submittedName>
</protein>
<gene>
    <name evidence="2" type="ORF">E4U03_03540</name>
</gene>
<feature type="signal peptide" evidence="1">
    <location>
        <begin position="1"/>
        <end position="23"/>
    </location>
</feature>
<organism evidence="2 3">
    <name type="scientific">Rothia nasimurium</name>
    <dbReference type="NCBI Taxonomy" id="85336"/>
    <lineage>
        <taxon>Bacteria</taxon>
        <taxon>Bacillati</taxon>
        <taxon>Actinomycetota</taxon>
        <taxon>Actinomycetes</taxon>
        <taxon>Micrococcales</taxon>
        <taxon>Micrococcaceae</taxon>
        <taxon>Rothia</taxon>
    </lineage>
</organism>
<sequence>MKKIHKTVAAVVLSVALCSPAYAQEALPSNGDIIQEINSVGETSNDAAKKIIADTLGTSDENLNHLVSDTLDFTGLDEESIYIEEENLTVNLPGITESGSIKTFSPEDGHKVEISVVGSEKISEDKGAGVTKTEEGVSVSHVTEDMGVQVVSILNEDFTAGYVDFAVQIPSGFSLEKTEKGSINLVSSTGEIEGTFDAPWAVDSEGVSQPTYFEITDFGIRQHVDTSRAVGKVAIDPDFWWWAGTTATCAANVAPLFITGGAAIAARVPGLVAKINNLVNRSPRIAQAVRNIGGAGEAAKSVIKNSYNNLRNKLPANVRDRIPGVNLTAQDRALAAAGLTFGMNEMFDLLGIGSCVSLVRELRG</sequence>
<accession>A0A4Y9F545</accession>
<evidence type="ECO:0000313" key="3">
    <source>
        <dbReference type="Proteomes" id="UP000297951"/>
    </source>
</evidence>
<dbReference type="OrthoDB" id="4964858at2"/>
<reference evidence="2 3" key="1">
    <citation type="submission" date="2019-03" db="EMBL/GenBank/DDBJ databases">
        <title>Diversity of the mouse oral microbiome.</title>
        <authorList>
            <person name="Joseph S."/>
            <person name="Aduse-Opoku J."/>
            <person name="Curtis M."/>
            <person name="Wade W."/>
            <person name="Hashim A."/>
        </authorList>
    </citation>
    <scope>NUCLEOTIDE SEQUENCE [LARGE SCALE GENOMIC DNA]</scope>
    <source>
        <strain evidence="3">irhom_31</strain>
    </source>
</reference>
<proteinExistence type="predicted"/>
<comment type="caution">
    <text evidence="2">The sequence shown here is derived from an EMBL/GenBank/DDBJ whole genome shotgun (WGS) entry which is preliminary data.</text>
</comment>
<dbReference type="RefSeq" id="WP_135011613.1">
    <property type="nucleotide sequence ID" value="NZ_JADGLK010000008.1"/>
</dbReference>
<evidence type="ECO:0000256" key="1">
    <source>
        <dbReference type="SAM" id="SignalP"/>
    </source>
</evidence>
<evidence type="ECO:0000313" key="2">
    <source>
        <dbReference type="EMBL" id="TFU23424.1"/>
    </source>
</evidence>
<dbReference type="Proteomes" id="UP000297951">
    <property type="component" value="Unassembled WGS sequence"/>
</dbReference>
<dbReference type="EMBL" id="SPQC01000008">
    <property type="protein sequence ID" value="TFU23424.1"/>
    <property type="molecule type" value="Genomic_DNA"/>
</dbReference>
<dbReference type="AlphaFoldDB" id="A0A4Y9F545"/>
<feature type="chain" id="PRO_5021402050" evidence="1">
    <location>
        <begin position="24"/>
        <end position="364"/>
    </location>
</feature>
<name>A0A4Y9F545_9MICC</name>